<feature type="transmembrane region" description="Helical" evidence="3">
    <location>
        <begin position="2654"/>
        <end position="2675"/>
    </location>
</feature>
<name>A0AAX4P1L6_9CHLO</name>
<feature type="transmembrane region" description="Helical" evidence="3">
    <location>
        <begin position="2737"/>
        <end position="2762"/>
    </location>
</feature>
<dbReference type="EMBL" id="CP151502">
    <property type="protein sequence ID" value="WZN59988.1"/>
    <property type="molecule type" value="Genomic_DNA"/>
</dbReference>
<evidence type="ECO:0000256" key="4">
    <source>
        <dbReference type="SAM" id="SignalP"/>
    </source>
</evidence>
<proteinExistence type="predicted"/>
<feature type="transmembrane region" description="Helical" evidence="3">
    <location>
        <begin position="2608"/>
        <end position="2627"/>
    </location>
</feature>
<feature type="transmembrane region" description="Helical" evidence="3">
    <location>
        <begin position="2710"/>
        <end position="2730"/>
    </location>
</feature>
<dbReference type="PANTHER" id="PTHR11319">
    <property type="entry name" value="G PROTEIN-COUPLED RECEPTOR-RELATED"/>
    <property type="match status" value="1"/>
</dbReference>
<dbReference type="SUPFAM" id="SSF57184">
    <property type="entry name" value="Growth factor receptor domain"/>
    <property type="match status" value="1"/>
</dbReference>
<feature type="region of interest" description="Disordered" evidence="2">
    <location>
        <begin position="3225"/>
        <end position="3281"/>
    </location>
</feature>
<keyword evidence="4" id="KW-0732">Signal</keyword>
<evidence type="ECO:0000256" key="1">
    <source>
        <dbReference type="PROSITE-ProRule" id="PRU00087"/>
    </source>
</evidence>
<accession>A0AAX4P1L6</accession>
<evidence type="ECO:0000256" key="2">
    <source>
        <dbReference type="SAM" id="MobiDB-lite"/>
    </source>
</evidence>
<feature type="transmembrane region" description="Helical" evidence="3">
    <location>
        <begin position="2485"/>
        <end position="2503"/>
    </location>
</feature>
<dbReference type="PANTHER" id="PTHR11319:SF35">
    <property type="entry name" value="OUTER MEMBRANE PROTEIN PMPC-RELATED"/>
    <property type="match status" value="1"/>
</dbReference>
<feature type="transmembrane region" description="Helical" evidence="3">
    <location>
        <begin position="2382"/>
        <end position="2401"/>
    </location>
</feature>
<feature type="region of interest" description="Disordered" evidence="2">
    <location>
        <begin position="1881"/>
        <end position="1928"/>
    </location>
</feature>
<dbReference type="InterPro" id="IPR009030">
    <property type="entry name" value="Growth_fac_rcpt_cys_sf"/>
</dbReference>
<protein>
    <submittedName>
        <fullName evidence="5">Uncharacterized protein</fullName>
    </submittedName>
</protein>
<feature type="transmembrane region" description="Helical" evidence="3">
    <location>
        <begin position="2535"/>
        <end position="2555"/>
    </location>
</feature>
<gene>
    <name evidence="5" type="ORF">HKI87_02g15160</name>
</gene>
<feature type="region of interest" description="Disordered" evidence="2">
    <location>
        <begin position="3313"/>
        <end position="3369"/>
    </location>
</feature>
<dbReference type="PROSITE" id="PS50194">
    <property type="entry name" value="FILAMIN_REPEAT"/>
    <property type="match status" value="1"/>
</dbReference>
<feature type="compositionally biased region" description="Low complexity" evidence="2">
    <location>
        <begin position="3256"/>
        <end position="3269"/>
    </location>
</feature>
<keyword evidence="3" id="KW-0812">Transmembrane</keyword>
<sequence>MMACRGPVRSRPAGGISLALVICAAVLASSLAVVSAGCPGNPDDCSSKQEFCGSLSNCVSGRYRAGCRWENITDVFCPECDDEDPDEDCDDWSPDPSDCTTTWSIDSHEGSCASCSNKPTYSSYTGHGGISNSCPYSCTYETTSSGCTTSKLAPWVAMGAAEGYNGEDNFMVWNSIFQGEYRRYLFSHPGEFGYRSSAVWKSTDNSGSLNLNKLWVKEPQKAEAYIGNFGYGIQTVNLNLNASLAFKASQSYSASWMEDRCSKLRAEAQDAVGEITEGEGWVCPTETSPTITLSDESIRNSTSHAVIDFNKRAISYANNAKLNWTDTSRNGVPDERLAFLTNILSGNFTVTASDSLPLQISVFCSLDEGRDQASDWGTFPDSCVTDLDFCPYRNSYFIPNPGVNALPLQSTTYGQDLNRLTGRVTRLDCGLNDLSVANHRLQVMVRNVDTNLGYSLRWINYNFAIYDADVVFGGGGEKDSAWASSSVHIPFTTWDHTVVIEDPLNVNDGLVLVSHVRPWLKWVAEPEGMPVKRRGCMIEVRNETTGALLSTYQDCSPKSDGTGSWRPSSWLGNGQHTFRMKVEDWQNKWVVVKKTFTIDTSQPTLTFVDQFPDVTYETSREIKFSVDEPSCSFKWRQTHTYDNYGNSTQPSWSWNTLTLEDDGVTQAQGAGYGQGTTSGTILLEDLGLGRHVFEIIPIDSAGNEGSLKTLIWEVSPQISHDTSNELLIRHFVVRSSRMEEHCEVYDHCTKTVSFHTEYTGGSGFVSVEIDDDDLPDWISASTTQVSDRKFQHVLRLSVEDITEPSQLSHKLKVAHVDKNCPTQGDFKDYCTTGGPETVDGFYINTTNLVRPSNYLEIDVRLHTYEPPTLELEPDDFVRKLSGGIELDITKQSNATFQVKNTGDFPLQWKMVYSSGSGAVDECGLDEQKEYIGSKPSWITVKDLASGSVLSDIVTVEAKSSKGVMIDFDTQQLRTANYRVALIMQTNDYDLSEDRDFDNDQGYMPSLYDYQYNGCNGEYDCRDADDTECVSGQSWGYIRDIGGNTCGQTFSNSGQRILRPLADQVSNEEMGFRYLALDIEGMGANTLIFLPKKLNKAYVAAGTEVRQAVNLVSMVGASDAYFIYDQDSFMPQYDGLMDKPFWVYLSMTKLDLNRETKLVNYEREPFLDAQGNVNSTLLTEMISNGTYPDVLNSAGSTTEFTQRLQTWLMQTSGTVSRFNVEANLVQKTDISNTGGGSGMLFGIPVELDVNFRFYDKYTDLTRATVDCLMSGQQREKCLELYSMTFTVENSNDHYYGTWPEPLGICQTLQGLDACTTDTVGKYQKGKADQIEVEVEFEPGLCSVDQSVLVVNSSNDGGLSVNTYTRQVRAGEEVELVIHTRDYLGNDRWPPEFCRSSVECRAPCTYEKTQDDVGLVYQPIQFGSYVALGEWPIFAAQHPTPIFRPSSALSEVERQELQITCNGNPQNGNFAVEFFTRTPLVFYSGFGGDFGDGGAMGSKELTYIVFDRLVPGMTRCWDARALLSWMEDPVSWHNEDMRHYPLDKHLLLSQEDITTINNIANGIRRSIDGITYEENLMKVDTITQWSYSEDNGDGTHSIKIPALKAGTYNVYVGEYNRTFVESTPLSLGVPTILGGTANVSNFYRTEDLDYAPLAHLLQFSEAEVQQYVFEVKASVIDLQSSLVLSENPIQQIAGEEFCFSVQAQDQFENVVRDQSLAVALQFYMLYKEESYKNSTIVAYESTYTQANTVTPENGLTYETCFNLERAGHYELWVAEEDAFVGQSLEDIQIILSRGGDGQAKRLNKHVPQETIILPAAVSEQTSCIDEHGVSKWTCGNQTNLQIMKAGDPLKYMLHAHDIYGNPLQSSSNYTFIGRVWGNVTAASNSTEEVSGEDVTDSASEGGDASETSETEGDTDNSADGEQSTETNEGRRSLLQTVAESPWTEEVATGIAYPSNVTECSDPYFGKGSTCPNEFVLIISSELTSSEWFGPKGNGTYKLTIDVIQYLPDGTAVEKNIGEIQYMVQLNPSNLISPANTELYSGLTPPLSQPYLDGRSLPPLRFKEDYEGLFVMPKDRFGNFLSLPVESNILSSGVPLSASDVLLTLFDNVRNGEVLSSDWSFRGVYDKDRSELTSAVVFSLEFSPRMNGTYEFNVSINDGEDVSLINGNPFELPVLEILCEEGSQAERQTGAYCVCSPGWYDQLTADLGDLPDCQRCGIELSGELDLTKYNTRPDQIECIYCPLCSDGQTYEYAPVGADSPYDCRCPDDFVRIPHLTSEEFPLNEFGRHLCHPCPDGAICTNGTNLAGIEAEDGFWRADNETDTFVSCDLTIAGAQICVGGAIDEGYCMDGHTGDLCTECDEGWGRAGRGTCIKCVQGTTRTIFDWFQIVGTVVGLTLLVTVFVYREIKSMHSKIKSGDFARSRARTQLLKSMLSYLQIVGIAKEVQVQWNPLLRKYFNTVNSMTSEFAFESQAFACQLPSSYMQKWQAYMLAPFFASAGLLIVFYFRSVFKPKKDKGGLAVTDKNLKDEVEEDGQSTFLTSFMTTMLVLGFLAYPSLVRKAVEVFGCRTMVQTKTDRRNNGNVIDSAISLLSVDNSVSCLSTEYTLMRLQAMVAIALYGVGVPFSVFLAIKARRHQLNEKKTMLMFGFMYSGYKDQFWWWECMSLMRKLFMSLVLVFFSERLYIQLFLGLVVSQMFLLLQLRYKPFTNDLCNIFETMSLFALWFTLQGTFLYFEGISIGVNLVITVCLASINFGVILFFVLSYFYQTLEDKKEALRRPLGKVGVDIDWVLDTVRKLNREIVDSTVSKNVVKVFAKQGGVGVDDLMSFPQKKQIETFKKILEVYDVSEATDEELQLVQDVHAKLEEILNSDEALRLTYDSPLMEGIQEYINRLRSESGAAYVNPLSSFDSLADDRRTRELKKHYGEARLLEGISTFLSRHRSETGRNFQNPLAEEGDGQGLGMGALGPLTEVEELAPGGEGMAPARKATAETSIMDDISTFMTRFRSETGRNFQNPLAEEGDGQGLGMGALGPLTEVEEPAPGGEGMAPARKATAETSIMDDISTFLTRFRSETGRNFQNPLATEGDNLDASALSVEIQNSTKSLKDELAGTRETEADTLEQLANVTLRSTPVNPDDSSRKREDTFKFEAPELKKTQESERKKSVDYLHRVDSELLKILNWRSEIAETGRYKPLSNAKAKHIHRHSVHHGRQRAMVKGMSMSVAKALEGINDPDFRRSPAPQSLPSIEETEVPATPASQGSSEGPGTPGTPGEHQSLLSSRDREDSAAISVNPLANSLWKKAVSGARAEVVANPLRGMGEEGSAGDLENLQEQSGPALPKSLTLDRTGSSRRVPEPQPELDLESGPVRKGSEQEMNLNPMLQDKAAGKKVMSLPTTLTLKKVSKQFKNLAKKKKKGKR</sequence>
<reference evidence="5 6" key="1">
    <citation type="submission" date="2024-03" db="EMBL/GenBank/DDBJ databases">
        <title>Complete genome sequence of the green alga Chloropicon roscoffensis RCC1871.</title>
        <authorList>
            <person name="Lemieux C."/>
            <person name="Pombert J.-F."/>
            <person name="Otis C."/>
            <person name="Turmel M."/>
        </authorList>
    </citation>
    <scope>NUCLEOTIDE SEQUENCE [LARGE SCALE GENOMIC DNA]</scope>
    <source>
        <strain evidence="5 6">RCC1871</strain>
    </source>
</reference>
<dbReference type="Proteomes" id="UP001472866">
    <property type="component" value="Chromosome 02"/>
</dbReference>
<keyword evidence="3" id="KW-0472">Membrane</keyword>
<evidence type="ECO:0000313" key="5">
    <source>
        <dbReference type="EMBL" id="WZN59988.1"/>
    </source>
</evidence>
<feature type="transmembrane region" description="Helical" evidence="3">
    <location>
        <begin position="2680"/>
        <end position="2698"/>
    </location>
</feature>
<dbReference type="InterPro" id="IPR017868">
    <property type="entry name" value="Filamin/ABP280_repeat-like"/>
</dbReference>
<evidence type="ECO:0000313" key="6">
    <source>
        <dbReference type="Proteomes" id="UP001472866"/>
    </source>
</evidence>
<feature type="repeat" description="Filamin" evidence="1">
    <location>
        <begin position="2135"/>
        <end position="2171"/>
    </location>
</feature>
<evidence type="ECO:0000256" key="3">
    <source>
        <dbReference type="SAM" id="Phobius"/>
    </source>
</evidence>
<keyword evidence="3" id="KW-1133">Transmembrane helix</keyword>
<feature type="compositionally biased region" description="Acidic residues" evidence="2">
    <location>
        <begin position="1904"/>
        <end position="1916"/>
    </location>
</feature>
<keyword evidence="6" id="KW-1185">Reference proteome</keyword>
<feature type="signal peptide" evidence="4">
    <location>
        <begin position="1"/>
        <end position="36"/>
    </location>
</feature>
<feature type="chain" id="PRO_5043321110" evidence="4">
    <location>
        <begin position="37"/>
        <end position="3414"/>
    </location>
</feature>
<organism evidence="5 6">
    <name type="scientific">Chloropicon roscoffensis</name>
    <dbReference type="NCBI Taxonomy" id="1461544"/>
    <lineage>
        <taxon>Eukaryota</taxon>
        <taxon>Viridiplantae</taxon>
        <taxon>Chlorophyta</taxon>
        <taxon>Chloropicophyceae</taxon>
        <taxon>Chloropicales</taxon>
        <taxon>Chloropicaceae</taxon>
        <taxon>Chloropicon</taxon>
    </lineage>
</organism>